<sequence length="222" mass="25704">MKLVIHFYLVRHGQTRLNRSRRLQGTTNSPLTKKGIRMAKRLGQELKNIRFEAVYTSDLQRTKETARYILAENKQGYPPIYSDPDLRELSFGRFEEANNFTMVPTALRTLGLRKILRAFANEEHVSELTELFRTMDGEEEIETSVHLEQRFTRALKTIACEYEGKDCNILIVTHGLILSNFLESLNGDVPLFLVDNSRASRVDYADGKFKIIYINQLKQEES</sequence>
<accession>A0A0R2BJZ2</accession>
<dbReference type="InterPro" id="IPR001345">
    <property type="entry name" value="PG/BPGM_mutase_AS"/>
</dbReference>
<feature type="active site" description="Proton donor/acceptor" evidence="2">
    <location>
        <position position="88"/>
    </location>
</feature>
<gene>
    <name evidence="4" type="ORF">FC48_GL001656</name>
</gene>
<dbReference type="PANTHER" id="PTHR46517">
    <property type="entry name" value="FRUCTOSE-2,6-BISPHOSPHATASE TIGAR"/>
    <property type="match status" value="1"/>
</dbReference>
<dbReference type="PROSITE" id="PS00175">
    <property type="entry name" value="PG_MUTASE"/>
    <property type="match status" value="1"/>
</dbReference>
<evidence type="ECO:0000256" key="2">
    <source>
        <dbReference type="PIRSR" id="PIRSR613078-1"/>
    </source>
</evidence>
<feature type="active site" description="Tele-phosphohistidine intermediate" evidence="2">
    <location>
        <position position="12"/>
    </location>
</feature>
<dbReference type="PATRIC" id="fig|1423772.3.peg.1763"/>
<reference evidence="4 5" key="1">
    <citation type="journal article" date="2015" name="Genome Announc.">
        <title>Expanding the biotechnology potential of lactobacilli through comparative genomics of 213 strains and associated genera.</title>
        <authorList>
            <person name="Sun Z."/>
            <person name="Harris H.M."/>
            <person name="McCann A."/>
            <person name="Guo C."/>
            <person name="Argimon S."/>
            <person name="Zhang W."/>
            <person name="Yang X."/>
            <person name="Jeffery I.B."/>
            <person name="Cooney J.C."/>
            <person name="Kagawa T.F."/>
            <person name="Liu W."/>
            <person name="Song Y."/>
            <person name="Salvetti E."/>
            <person name="Wrobel A."/>
            <person name="Rasinkangas P."/>
            <person name="Parkhill J."/>
            <person name="Rea M.C."/>
            <person name="O'Sullivan O."/>
            <person name="Ritari J."/>
            <person name="Douillard F.P."/>
            <person name="Paul Ross R."/>
            <person name="Yang R."/>
            <person name="Briner A.E."/>
            <person name="Felis G.E."/>
            <person name="de Vos W.M."/>
            <person name="Barrangou R."/>
            <person name="Klaenhammer T.R."/>
            <person name="Caufield P.W."/>
            <person name="Cui Y."/>
            <person name="Zhang H."/>
            <person name="O'Toole P.W."/>
        </authorList>
    </citation>
    <scope>NUCLEOTIDE SEQUENCE [LARGE SCALE GENOMIC DNA]</scope>
    <source>
        <strain evidence="4 5">DSM 20452</strain>
    </source>
</reference>
<evidence type="ECO:0000256" key="3">
    <source>
        <dbReference type="PIRSR" id="PIRSR613078-2"/>
    </source>
</evidence>
<dbReference type="Pfam" id="PF00300">
    <property type="entry name" value="His_Phos_1"/>
    <property type="match status" value="1"/>
</dbReference>
<evidence type="ECO:0000256" key="1">
    <source>
        <dbReference type="ARBA" id="ARBA00022801"/>
    </source>
</evidence>
<dbReference type="InterPro" id="IPR013078">
    <property type="entry name" value="His_Pase_superF_clade-1"/>
</dbReference>
<dbReference type="GO" id="GO:0043456">
    <property type="term" value="P:regulation of pentose-phosphate shunt"/>
    <property type="evidence" value="ECO:0007669"/>
    <property type="project" value="TreeGrafter"/>
</dbReference>
<dbReference type="SMART" id="SM00855">
    <property type="entry name" value="PGAM"/>
    <property type="match status" value="1"/>
</dbReference>
<dbReference type="GO" id="GO:0005829">
    <property type="term" value="C:cytosol"/>
    <property type="evidence" value="ECO:0007669"/>
    <property type="project" value="TreeGrafter"/>
</dbReference>
<dbReference type="AlphaFoldDB" id="A0A0R2BJZ2"/>
<comment type="caution">
    <text evidence="4">The sequence shown here is derived from an EMBL/GenBank/DDBJ whole genome shotgun (WGS) entry which is preliminary data.</text>
</comment>
<dbReference type="Gene3D" id="3.40.50.1240">
    <property type="entry name" value="Phosphoglycerate mutase-like"/>
    <property type="match status" value="1"/>
</dbReference>
<dbReference type="InterPro" id="IPR029033">
    <property type="entry name" value="His_PPase_superfam"/>
</dbReference>
<dbReference type="GO" id="GO:0045820">
    <property type="term" value="P:negative regulation of glycolytic process"/>
    <property type="evidence" value="ECO:0007669"/>
    <property type="project" value="TreeGrafter"/>
</dbReference>
<dbReference type="PANTHER" id="PTHR46517:SF1">
    <property type="entry name" value="FRUCTOSE-2,6-BISPHOSPHATASE TIGAR"/>
    <property type="match status" value="1"/>
</dbReference>
<organism evidence="4 5">
    <name type="scientific">Ligilactobacillus murinus DSM 20452 = NBRC 14221</name>
    <dbReference type="NCBI Taxonomy" id="1423772"/>
    <lineage>
        <taxon>Bacteria</taxon>
        <taxon>Bacillati</taxon>
        <taxon>Bacillota</taxon>
        <taxon>Bacilli</taxon>
        <taxon>Lactobacillales</taxon>
        <taxon>Lactobacillaceae</taxon>
        <taxon>Ligilactobacillus</taxon>
    </lineage>
</organism>
<keyword evidence="1" id="KW-0378">Hydrolase</keyword>
<dbReference type="RefSeq" id="WP_056958572.1">
    <property type="nucleotide sequence ID" value="NZ_AYYN01000035.1"/>
</dbReference>
<dbReference type="EMBL" id="AYYN01000035">
    <property type="protein sequence ID" value="KRM76489.1"/>
    <property type="molecule type" value="Genomic_DNA"/>
</dbReference>
<proteinExistence type="predicted"/>
<dbReference type="GO" id="GO:0004331">
    <property type="term" value="F:fructose-2,6-bisphosphate 2-phosphatase activity"/>
    <property type="evidence" value="ECO:0007669"/>
    <property type="project" value="TreeGrafter"/>
</dbReference>
<dbReference type="SUPFAM" id="SSF53254">
    <property type="entry name" value="Phosphoglycerate mutase-like"/>
    <property type="match status" value="1"/>
</dbReference>
<evidence type="ECO:0000313" key="4">
    <source>
        <dbReference type="EMBL" id="KRM76489.1"/>
    </source>
</evidence>
<evidence type="ECO:0000313" key="5">
    <source>
        <dbReference type="Proteomes" id="UP000051612"/>
    </source>
</evidence>
<feature type="binding site" evidence="3">
    <location>
        <position position="61"/>
    </location>
    <ligand>
        <name>substrate</name>
    </ligand>
</feature>
<dbReference type="CDD" id="cd07067">
    <property type="entry name" value="HP_PGM_like"/>
    <property type="match status" value="1"/>
</dbReference>
<protein>
    <submittedName>
        <fullName evidence="4">Phosphoglycerate mutase</fullName>
    </submittedName>
</protein>
<name>A0A0R2BJZ2_9LACO</name>
<dbReference type="InterPro" id="IPR051695">
    <property type="entry name" value="Phosphoglycerate_Mutase"/>
</dbReference>
<dbReference type="Proteomes" id="UP000051612">
    <property type="component" value="Unassembled WGS sequence"/>
</dbReference>
<feature type="binding site" evidence="3">
    <location>
        <begin position="11"/>
        <end position="18"/>
    </location>
    <ligand>
        <name>substrate</name>
    </ligand>
</feature>